<comment type="caution">
    <text evidence="1">The sequence shown here is derived from an EMBL/GenBank/DDBJ whole genome shotgun (WGS) entry which is preliminary data.</text>
</comment>
<gene>
    <name evidence="1" type="ORF">MAG551_00400</name>
</gene>
<dbReference type="AlphaFoldDB" id="A0A941W0B6"/>
<reference evidence="1" key="1">
    <citation type="journal article" date="2021" name="ISME J.">
        <title>Fine-scale metabolic discontinuity in a stratified prokaryote microbiome of a Red Sea deep halocline.</title>
        <authorList>
            <person name="Michoud G."/>
            <person name="Ngugi D.K."/>
            <person name="Barozzi A."/>
            <person name="Merlino G."/>
            <person name="Calleja M.L."/>
            <person name="Delgado-Huertas A."/>
            <person name="Moran X.A.G."/>
            <person name="Daffonchio D."/>
        </authorList>
    </citation>
    <scope>NUCLEOTIDE SEQUENCE</scope>
    <source>
        <strain evidence="1">SuakinDeep_MAG55_1</strain>
    </source>
</reference>
<sequence length="81" mass="9483">MNDDENSGYFDDDGEKLNPNLISKPDLCTTCRKDEVEDEEILCNLNRLDQAGEEEFICYAYKSKFEKEDMNDETKDDVIKF</sequence>
<dbReference type="EMBL" id="JAANXD010000020">
    <property type="protein sequence ID" value="MBS1257358.1"/>
    <property type="molecule type" value="Genomic_DNA"/>
</dbReference>
<dbReference type="Proteomes" id="UP000722750">
    <property type="component" value="Unassembled WGS sequence"/>
</dbReference>
<accession>A0A941W0B6</accession>
<proteinExistence type="predicted"/>
<organism evidence="1 2">
    <name type="scientific">Candidatus Scalindua arabica</name>
    <dbReference type="NCBI Taxonomy" id="1127984"/>
    <lineage>
        <taxon>Bacteria</taxon>
        <taxon>Pseudomonadati</taxon>
        <taxon>Planctomycetota</taxon>
        <taxon>Candidatus Brocadiia</taxon>
        <taxon>Candidatus Brocadiales</taxon>
        <taxon>Candidatus Scalinduaceae</taxon>
        <taxon>Candidatus Scalindua</taxon>
    </lineage>
</organism>
<evidence type="ECO:0000313" key="1">
    <source>
        <dbReference type="EMBL" id="MBS1257358.1"/>
    </source>
</evidence>
<evidence type="ECO:0000313" key="2">
    <source>
        <dbReference type="Proteomes" id="UP000722750"/>
    </source>
</evidence>
<protein>
    <submittedName>
        <fullName evidence="1">Uncharacterized protein</fullName>
    </submittedName>
</protein>
<name>A0A941W0B6_9BACT</name>